<comment type="caution">
    <text evidence="1">The sequence shown here is derived from an EMBL/GenBank/DDBJ whole genome shotgun (WGS) entry which is preliminary data.</text>
</comment>
<dbReference type="Gene3D" id="3.20.20.140">
    <property type="entry name" value="Metal-dependent hydrolases"/>
    <property type="match status" value="1"/>
</dbReference>
<dbReference type="Proteomes" id="UP000324927">
    <property type="component" value="Unassembled WGS sequence"/>
</dbReference>
<dbReference type="EMBL" id="VTTN01000004">
    <property type="protein sequence ID" value="KAA0596061.1"/>
    <property type="molecule type" value="Genomic_DNA"/>
</dbReference>
<protein>
    <submittedName>
        <fullName evidence="1">DUF3604 domain-containing protein</fullName>
    </submittedName>
</protein>
<organism evidence="1 2">
    <name type="scientific">Azospirillum lipoferum</name>
    <dbReference type="NCBI Taxonomy" id="193"/>
    <lineage>
        <taxon>Bacteria</taxon>
        <taxon>Pseudomonadati</taxon>
        <taxon>Pseudomonadota</taxon>
        <taxon>Alphaproteobacteria</taxon>
        <taxon>Rhodospirillales</taxon>
        <taxon>Azospirillaceae</taxon>
        <taxon>Azospirillum</taxon>
    </lineage>
</organism>
<gene>
    <name evidence="1" type="ORF">FZ942_12815</name>
</gene>
<accession>A0A5A9GNP2</accession>
<dbReference type="InterPro" id="IPR022028">
    <property type="entry name" value="DUF3604"/>
</dbReference>
<dbReference type="RefSeq" id="WP_149231457.1">
    <property type="nucleotide sequence ID" value="NZ_JALJXJ010000005.1"/>
</dbReference>
<proteinExistence type="predicted"/>
<sequence length="748" mass="81423">MPNRNYLPEQMGTMTASSPGPFLAGSHQSIVLTYTAGDFGIDDTGSLRICWRTTSDMGKPQFKDPTAANYTTITASNGATLDCAVDRSGIRPWGHSLTIRVARGFLRKGETITVHFGDRSGGSPGLRLQTTIEYFEFKTLVDAFATNEYTELPVSPRVALVPGGAVRWRALLPSQNILGETFRLCIAAEDLWGNPTGEGRLSVLLSSSLPVAGLPEAPLSLLADGTLVVDGLTALDTGDLRIEVRATDGVTLCTSTPARVVANAMLRHYWGDLHGQSGETIGTNSARDYFLFARDKAFLDVVGHQGNDFQITDAFWADLNRLTSTFYEPGRFVTFPGYEWSGNTGLGGDRNVFYGREGQPIRRSSRILVGDDVADEDCHTAGALFEAIGKAGEDVVITAHVGGRYADLSVAHDGRLERAVEIHSTWGTFEWLLHDAFDLGHRPGIVCHSDDHKGRQGATMPGASTFGAIGGLTCYLAPELTREGIFAALRARRQYGTTGTRLYLNVVGTFDQPIEIFADDPLLGPTSSSRGQTVTMGAVATPRGIGGTLDVDVIGSAPIERIDVFHGKEIVETFRPYAAPDLGRRLRVLWSGAEYRGRGRETVWNGKARVTGNGIDRVEPINFLNPERPVGWSRDEGLVTWTSVTTGNMAGFDLWLDAPKHGRLAIETNLANLEVDLAELADDERSVDAGGLARRLRVWRMPETKRTMAMRIAHRLPATPLTHDLPVYVRVTQEDGHQAWSSPIYLVP</sequence>
<dbReference type="AlphaFoldDB" id="A0A5A9GNP2"/>
<keyword evidence="2" id="KW-1185">Reference proteome</keyword>
<evidence type="ECO:0000313" key="2">
    <source>
        <dbReference type="Proteomes" id="UP000324927"/>
    </source>
</evidence>
<name>A0A5A9GNP2_AZOLI</name>
<dbReference type="Pfam" id="PF12228">
    <property type="entry name" value="DUF3604"/>
    <property type="match status" value="2"/>
</dbReference>
<reference evidence="1 2" key="1">
    <citation type="submission" date="2019-08" db="EMBL/GenBank/DDBJ databases">
        <authorList>
            <person name="Grouzdev D."/>
            <person name="Tikhonova E."/>
            <person name="Kravchenko I."/>
        </authorList>
    </citation>
    <scope>NUCLEOTIDE SEQUENCE [LARGE SCALE GENOMIC DNA]</scope>
    <source>
        <strain evidence="1 2">59b</strain>
    </source>
</reference>
<evidence type="ECO:0000313" key="1">
    <source>
        <dbReference type="EMBL" id="KAA0596061.1"/>
    </source>
</evidence>
<dbReference type="OrthoDB" id="543560at2"/>